<reference evidence="1 2" key="1">
    <citation type="submission" date="2017-04" db="EMBL/GenBank/DDBJ databases">
        <authorList>
            <person name="Afonso C.L."/>
            <person name="Miller P.J."/>
            <person name="Scott M.A."/>
            <person name="Spackman E."/>
            <person name="Goraichik I."/>
            <person name="Dimitrov K.M."/>
            <person name="Suarez D.L."/>
            <person name="Swayne D.E."/>
        </authorList>
    </citation>
    <scope>NUCLEOTIDE SEQUENCE [LARGE SCALE GENOMIC DNA]</scope>
</reference>
<keyword evidence="2" id="KW-1185">Reference proteome</keyword>
<dbReference type="OrthoDB" id="4063565at2759"/>
<gene>
    <name evidence="1" type="ORF">KASA_0Q05676G</name>
</gene>
<organism evidence="1 2">
    <name type="scientific">Maudiozyma saulgeensis</name>
    <dbReference type="NCBI Taxonomy" id="1789683"/>
    <lineage>
        <taxon>Eukaryota</taxon>
        <taxon>Fungi</taxon>
        <taxon>Dikarya</taxon>
        <taxon>Ascomycota</taxon>
        <taxon>Saccharomycotina</taxon>
        <taxon>Saccharomycetes</taxon>
        <taxon>Saccharomycetales</taxon>
        <taxon>Saccharomycetaceae</taxon>
        <taxon>Maudiozyma</taxon>
    </lineage>
</organism>
<evidence type="ECO:0000313" key="1">
    <source>
        <dbReference type="EMBL" id="SMN18142.1"/>
    </source>
</evidence>
<sequence length="217" mass="24530">MENDTIKQLTALVKQNADPEMSGLSQLGIISIRNLNSILETTLNNEISDYQAALIFLTSFTSLINSIDILAGKFEPIKHYIDSHISHLSSKDSIALLSQAYLYHLRLVKTIKFKIITNLITANCFVINYNLSVVPTELHSTVQRFINSINDSLKIASRDEDYQLLNHIFVLFSDLQSIYNNSKDDLPPNTTMISNMPDVTTAFENMKFLRRSDLNVG</sequence>
<proteinExistence type="predicted"/>
<protein>
    <submittedName>
        <fullName evidence="1">Uncharacterized protein</fullName>
    </submittedName>
</protein>
<evidence type="ECO:0000313" key="2">
    <source>
        <dbReference type="Proteomes" id="UP000196158"/>
    </source>
</evidence>
<dbReference type="AlphaFoldDB" id="A0A1X7QXJ7"/>
<dbReference type="EMBL" id="FXLY01000002">
    <property type="protein sequence ID" value="SMN18142.1"/>
    <property type="molecule type" value="Genomic_DNA"/>
</dbReference>
<dbReference type="Proteomes" id="UP000196158">
    <property type="component" value="Unassembled WGS sequence"/>
</dbReference>
<name>A0A1X7QXJ7_9SACH</name>
<accession>A0A1X7QXJ7</accession>